<proteinExistence type="predicted"/>
<keyword evidence="2" id="KW-0812">Transmembrane</keyword>
<keyword evidence="2" id="KW-0472">Membrane</keyword>
<sequence>MTTDTGSDVEKLWLLVVGVLLVTMPALTLFVAYAVLSATRSVVLEQVTLVEAAELYLIELVAFGVFSYVLYRLTRYLLRKELTGEQGDDEQTDDEPQQNRDRSTEHAELR</sequence>
<evidence type="ECO:0000313" key="3">
    <source>
        <dbReference type="EMBL" id="SEP06276.1"/>
    </source>
</evidence>
<gene>
    <name evidence="3" type="ORF">SAMN04487948_11296</name>
</gene>
<dbReference type="Proteomes" id="UP000199126">
    <property type="component" value="Unassembled WGS sequence"/>
</dbReference>
<feature type="compositionally biased region" description="Acidic residues" evidence="1">
    <location>
        <begin position="86"/>
        <end position="96"/>
    </location>
</feature>
<protein>
    <submittedName>
        <fullName evidence="3">Uncharacterized protein</fullName>
    </submittedName>
</protein>
<keyword evidence="2" id="KW-1133">Transmembrane helix</keyword>
<feature type="transmembrane region" description="Helical" evidence="2">
    <location>
        <begin position="55"/>
        <end position="71"/>
    </location>
</feature>
<evidence type="ECO:0000256" key="1">
    <source>
        <dbReference type="SAM" id="MobiDB-lite"/>
    </source>
</evidence>
<dbReference type="RefSeq" id="WP_089826498.1">
    <property type="nucleotide sequence ID" value="NZ_FODV01000012.1"/>
</dbReference>
<dbReference type="AlphaFoldDB" id="A0A1H8UT22"/>
<feature type="region of interest" description="Disordered" evidence="1">
    <location>
        <begin position="84"/>
        <end position="110"/>
    </location>
</feature>
<name>A0A1H8UT22_9EURY</name>
<evidence type="ECO:0000256" key="2">
    <source>
        <dbReference type="SAM" id="Phobius"/>
    </source>
</evidence>
<reference evidence="4" key="1">
    <citation type="submission" date="2016-10" db="EMBL/GenBank/DDBJ databases">
        <authorList>
            <person name="Varghese N."/>
            <person name="Submissions S."/>
        </authorList>
    </citation>
    <scope>NUCLEOTIDE SEQUENCE [LARGE SCALE GENOMIC DNA]</scope>
    <source>
        <strain evidence="4">CGMCC 1.10121</strain>
    </source>
</reference>
<feature type="compositionally biased region" description="Basic and acidic residues" evidence="1">
    <location>
        <begin position="97"/>
        <end position="110"/>
    </location>
</feature>
<organism evidence="3 4">
    <name type="scientific">Halogranum amylolyticum</name>
    <dbReference type="NCBI Taxonomy" id="660520"/>
    <lineage>
        <taxon>Archaea</taxon>
        <taxon>Methanobacteriati</taxon>
        <taxon>Methanobacteriota</taxon>
        <taxon>Stenosarchaea group</taxon>
        <taxon>Halobacteria</taxon>
        <taxon>Halobacteriales</taxon>
        <taxon>Haloferacaceae</taxon>
    </lineage>
</organism>
<evidence type="ECO:0000313" key="4">
    <source>
        <dbReference type="Proteomes" id="UP000199126"/>
    </source>
</evidence>
<dbReference type="EMBL" id="FODV01000012">
    <property type="protein sequence ID" value="SEP06276.1"/>
    <property type="molecule type" value="Genomic_DNA"/>
</dbReference>
<accession>A0A1H8UT22</accession>
<keyword evidence="4" id="KW-1185">Reference proteome</keyword>
<feature type="transmembrane region" description="Helical" evidence="2">
    <location>
        <begin position="12"/>
        <end position="35"/>
    </location>
</feature>